<dbReference type="InterPro" id="IPR011991">
    <property type="entry name" value="ArsR-like_HTH"/>
</dbReference>
<protein>
    <submittedName>
        <fullName evidence="1">Helix-turn-helix transcriptional regulator</fullName>
    </submittedName>
</protein>
<dbReference type="EMBL" id="CP049257">
    <property type="protein sequence ID" value="QIG45725.1"/>
    <property type="molecule type" value="Genomic_DNA"/>
</dbReference>
<reference evidence="1 2" key="1">
    <citation type="submission" date="2020-02" db="EMBL/GenBank/DDBJ databases">
        <title>Full genome sequence of Nocardioides sp. R-3366.</title>
        <authorList>
            <person name="Im W.-T."/>
        </authorList>
    </citation>
    <scope>NUCLEOTIDE SEQUENCE [LARGE SCALE GENOMIC DNA]</scope>
    <source>
        <strain evidence="1 2">R-3366</strain>
    </source>
</reference>
<proteinExistence type="predicted"/>
<name>A0A6G6WKV2_9ACTN</name>
<dbReference type="KEGG" id="nano:G5V58_03395"/>
<dbReference type="AlphaFoldDB" id="A0A6G6WKV2"/>
<gene>
    <name evidence="1" type="ORF">G5V58_03395</name>
</gene>
<keyword evidence="2" id="KW-1185">Reference proteome</keyword>
<evidence type="ECO:0000313" key="2">
    <source>
        <dbReference type="Proteomes" id="UP000502996"/>
    </source>
</evidence>
<dbReference type="SUPFAM" id="SSF46785">
    <property type="entry name" value="Winged helix' DNA-binding domain"/>
    <property type="match status" value="1"/>
</dbReference>
<dbReference type="InterPro" id="IPR036390">
    <property type="entry name" value="WH_DNA-bd_sf"/>
</dbReference>
<sequence>MLSVLTGTAMSAADLARELGISHANASYHLRQLAEHGEVVVAGEQRIRGGTAKLYRYPHEAEGADTGVSATTEDRVQYARAVAQEVERRLVDRAPDRQSLMADLEGWVAPEAWERAAALVREASRLLHDANRPPGTEGTTHISLSVVAFRMTGGEQ</sequence>
<dbReference type="Pfam" id="PF12840">
    <property type="entry name" value="HTH_20"/>
    <property type="match status" value="1"/>
</dbReference>
<organism evidence="1 2">
    <name type="scientific">Nocardioides anomalus</name>
    <dbReference type="NCBI Taxonomy" id="2712223"/>
    <lineage>
        <taxon>Bacteria</taxon>
        <taxon>Bacillati</taxon>
        <taxon>Actinomycetota</taxon>
        <taxon>Actinomycetes</taxon>
        <taxon>Propionibacteriales</taxon>
        <taxon>Nocardioidaceae</taxon>
        <taxon>Nocardioides</taxon>
    </lineage>
</organism>
<dbReference type="Proteomes" id="UP000502996">
    <property type="component" value="Chromosome"/>
</dbReference>
<evidence type="ECO:0000313" key="1">
    <source>
        <dbReference type="EMBL" id="QIG45725.1"/>
    </source>
</evidence>
<dbReference type="Gene3D" id="1.10.10.10">
    <property type="entry name" value="Winged helix-like DNA-binding domain superfamily/Winged helix DNA-binding domain"/>
    <property type="match status" value="1"/>
</dbReference>
<dbReference type="CDD" id="cd00090">
    <property type="entry name" value="HTH_ARSR"/>
    <property type="match status" value="1"/>
</dbReference>
<accession>A0A6G6WKV2</accession>
<dbReference type="InterPro" id="IPR036388">
    <property type="entry name" value="WH-like_DNA-bd_sf"/>
</dbReference>